<dbReference type="GO" id="GO:0005886">
    <property type="term" value="C:plasma membrane"/>
    <property type="evidence" value="ECO:0007669"/>
    <property type="project" value="UniProtKB-SubCell"/>
</dbReference>
<protein>
    <recommendedName>
        <fullName evidence="3">Opalin</fullName>
    </recommendedName>
    <alternativeName>
        <fullName evidence="10">Oligodendrocytic myelin paranodal and inner loop protein</fullName>
    </alternativeName>
    <alternativeName>
        <fullName evidence="9">Transmembrane protein 10</fullName>
    </alternativeName>
</protein>
<dbReference type="CTD" id="93377"/>
<evidence type="ECO:0000256" key="9">
    <source>
        <dbReference type="ARBA" id="ARBA00031187"/>
    </source>
</evidence>
<comment type="subcellular location">
    <subcellularLocation>
        <location evidence="2">Cell membrane</location>
        <topology evidence="2">Single-pass type I membrane protein</topology>
    </subcellularLocation>
</comment>
<evidence type="ECO:0000256" key="1">
    <source>
        <dbReference type="ARBA" id="ARBA00002762"/>
    </source>
</evidence>
<feature type="transmembrane region" description="Helical" evidence="12">
    <location>
        <begin position="31"/>
        <end position="54"/>
    </location>
</feature>
<dbReference type="GeneID" id="102740891"/>
<evidence type="ECO:0000256" key="5">
    <source>
        <dbReference type="ARBA" id="ARBA00022692"/>
    </source>
</evidence>
<evidence type="ECO:0000256" key="2">
    <source>
        <dbReference type="ARBA" id="ARBA00004251"/>
    </source>
</evidence>
<dbReference type="OrthoDB" id="9831411at2759"/>
<dbReference type="InterPro" id="IPR026609">
    <property type="entry name" value="Opalin"/>
</dbReference>
<gene>
    <name evidence="14" type="primary">OPALIN</name>
</gene>
<accession>A0A7F8QZE5</accession>
<evidence type="ECO:0000256" key="7">
    <source>
        <dbReference type="ARBA" id="ARBA00023136"/>
    </source>
</evidence>
<dbReference type="KEGG" id="lww:102740891"/>
<evidence type="ECO:0000256" key="10">
    <source>
        <dbReference type="ARBA" id="ARBA00031223"/>
    </source>
</evidence>
<feature type="region of interest" description="Disordered" evidence="11">
    <location>
        <begin position="58"/>
        <end position="100"/>
    </location>
</feature>
<reference evidence="14" key="1">
    <citation type="submission" date="2025-08" db="UniProtKB">
        <authorList>
            <consortium name="RefSeq"/>
        </authorList>
    </citation>
    <scope>IDENTIFICATION</scope>
    <source>
        <tissue evidence="14">Liver</tissue>
    </source>
</reference>
<dbReference type="PANTHER" id="PTHR21102:SF0">
    <property type="entry name" value="OPALIN"/>
    <property type="match status" value="1"/>
</dbReference>
<keyword evidence="13" id="KW-1185">Reference proteome</keyword>
<dbReference type="RefSeq" id="XP_030886492.1">
    <property type="nucleotide sequence ID" value="XM_031030632.1"/>
</dbReference>
<keyword evidence="4" id="KW-1003">Cell membrane</keyword>
<proteinExistence type="predicted"/>
<feature type="compositionally biased region" description="Basic and acidic residues" evidence="11">
    <location>
        <begin position="66"/>
        <end position="95"/>
    </location>
</feature>
<evidence type="ECO:0000256" key="11">
    <source>
        <dbReference type="SAM" id="MobiDB-lite"/>
    </source>
</evidence>
<sequence>MSFSLNFTLRANTTSSPPATSGKEADCGPSLGLAAGIPSLVATALLLALLFMLIRRRRSSNEPTEESERPCEISEIDDNPKIAENPRRSPTHEKNLMGAEGTHIYVKTVAGSKEPMHDTHRPTVEMERRRGLWWLMPRLSLE</sequence>
<evidence type="ECO:0000256" key="3">
    <source>
        <dbReference type="ARBA" id="ARBA00018103"/>
    </source>
</evidence>
<dbReference type="AlphaFoldDB" id="A0A7F8QZE5"/>
<keyword evidence="6 12" id="KW-1133">Transmembrane helix</keyword>
<evidence type="ECO:0000313" key="13">
    <source>
        <dbReference type="Proteomes" id="UP000245341"/>
    </source>
</evidence>
<keyword evidence="7 12" id="KW-0472">Membrane</keyword>
<keyword evidence="8" id="KW-0325">Glycoprotein</keyword>
<dbReference type="PANTHER" id="PTHR21102">
    <property type="entry name" value="OPALIN"/>
    <property type="match status" value="1"/>
</dbReference>
<keyword evidence="5 12" id="KW-0812">Transmembrane</keyword>
<evidence type="ECO:0000256" key="6">
    <source>
        <dbReference type="ARBA" id="ARBA00022989"/>
    </source>
</evidence>
<dbReference type="GO" id="GO:0044291">
    <property type="term" value="C:cell-cell contact zone"/>
    <property type="evidence" value="ECO:0007669"/>
    <property type="project" value="TreeGrafter"/>
</dbReference>
<dbReference type="Proteomes" id="UP000245341">
    <property type="component" value="Unplaced"/>
</dbReference>
<evidence type="ECO:0000313" key="14">
    <source>
        <dbReference type="RefSeq" id="XP_030886492.1"/>
    </source>
</evidence>
<organism evidence="13 14">
    <name type="scientific">Leptonychotes weddellii</name>
    <name type="common">Weddell seal</name>
    <name type="synonym">Otaria weddellii</name>
    <dbReference type="NCBI Taxonomy" id="9713"/>
    <lineage>
        <taxon>Eukaryota</taxon>
        <taxon>Metazoa</taxon>
        <taxon>Chordata</taxon>
        <taxon>Craniata</taxon>
        <taxon>Vertebrata</taxon>
        <taxon>Euteleostomi</taxon>
        <taxon>Mammalia</taxon>
        <taxon>Eutheria</taxon>
        <taxon>Laurasiatheria</taxon>
        <taxon>Carnivora</taxon>
        <taxon>Caniformia</taxon>
        <taxon>Pinnipedia</taxon>
        <taxon>Phocidae</taxon>
        <taxon>Monachinae</taxon>
        <taxon>Lobodontini</taxon>
        <taxon>Leptonychotes</taxon>
    </lineage>
</organism>
<name>A0A7F8QZE5_LEPWE</name>
<evidence type="ECO:0000256" key="8">
    <source>
        <dbReference type="ARBA" id="ARBA00023180"/>
    </source>
</evidence>
<evidence type="ECO:0000256" key="12">
    <source>
        <dbReference type="SAM" id="Phobius"/>
    </source>
</evidence>
<comment type="function">
    <text evidence="1">Central nervous system-specific myelin protein that increase myelin genes expression during oligodendrocyte differentiation. Promotes oligodendrocyte terminal differentiation.</text>
</comment>
<evidence type="ECO:0000256" key="4">
    <source>
        <dbReference type="ARBA" id="ARBA00022475"/>
    </source>
</evidence>